<evidence type="ECO:0000256" key="6">
    <source>
        <dbReference type="ARBA" id="ARBA00022847"/>
    </source>
</evidence>
<evidence type="ECO:0000313" key="16">
    <source>
        <dbReference type="Proteomes" id="UP001500604"/>
    </source>
</evidence>
<dbReference type="CDD" id="cd10322">
    <property type="entry name" value="SLC5sbd"/>
    <property type="match status" value="1"/>
</dbReference>
<evidence type="ECO:0000256" key="9">
    <source>
        <dbReference type="ARBA" id="ARBA00023065"/>
    </source>
</evidence>
<evidence type="ECO:0000256" key="13">
    <source>
        <dbReference type="RuleBase" id="RU362091"/>
    </source>
</evidence>
<evidence type="ECO:0000256" key="2">
    <source>
        <dbReference type="ARBA" id="ARBA00006434"/>
    </source>
</evidence>
<keyword evidence="9" id="KW-0406">Ion transport</keyword>
<evidence type="ECO:0000256" key="7">
    <source>
        <dbReference type="ARBA" id="ARBA00022989"/>
    </source>
</evidence>
<sequence length="486" mass="53506">MTLAEIGLGGLLLYLLILIPVCVVAWRYRSNAHSSHYLANRSLGFFVLVLTLYATIQSSNSLMGATSETWRRGFFWVVAVGYVVAMSVGYHFIAPALRPIACKQGFVTPGDWLRHRFQNDPVEPMLRRGITLIMTIVLGNMLFAQLKAIGEITEVITGGMVSYSVGVVVLALVILVYDLVGGLRAVAWTDAIQGLIMITGLILLLVWIVEKNVSLAAITESIAQIKPESLTPPSSEQQRYWLSTLLLVGLSTVIYPQAIQRIFAAKSHTTLYHSMAILGVFVFMTHLIIFFVGLAAIPLFREGYQSDQMLPVILKHWADDGSATHTLGAMMILLAILAAIMSTADSVLLSLVSLLSRDLAKETVQNPNMQLDRWLSIFIMGALAIGALYRDVTFWRLVEIKLEILLQCMPAFIVALHWRSVSARAIFSGLLAGIGVYALALCQGFKQWQGIHIGVIALGCNLLIMLAIQQYSAWRAFTPQSPVDGR</sequence>
<keyword evidence="10 14" id="KW-0472">Membrane</keyword>
<feature type="transmembrane region" description="Helical" evidence="14">
    <location>
        <begin position="74"/>
        <end position="93"/>
    </location>
</feature>
<keyword evidence="4" id="KW-1003">Cell membrane</keyword>
<keyword evidence="7 14" id="KW-1133">Transmembrane helix</keyword>
<feature type="transmembrane region" description="Helical" evidence="14">
    <location>
        <begin position="425"/>
        <end position="445"/>
    </location>
</feature>
<comment type="similarity">
    <text evidence="2 13">Belongs to the sodium:solute symporter (SSF) (TC 2.A.21) family.</text>
</comment>
<dbReference type="Proteomes" id="UP001500604">
    <property type="component" value="Unassembled WGS sequence"/>
</dbReference>
<dbReference type="Pfam" id="PF00474">
    <property type="entry name" value="SSF"/>
    <property type="match status" value="1"/>
</dbReference>
<feature type="transmembrane region" description="Helical" evidence="14">
    <location>
        <begin position="38"/>
        <end position="54"/>
    </location>
</feature>
<feature type="transmembrane region" description="Helical" evidence="14">
    <location>
        <begin position="6"/>
        <end position="26"/>
    </location>
</feature>
<keyword evidence="6" id="KW-0769">Symport</keyword>
<organism evidence="15 16">
    <name type="scientific">Kistimonas scapharcae</name>
    <dbReference type="NCBI Taxonomy" id="1036133"/>
    <lineage>
        <taxon>Bacteria</taxon>
        <taxon>Pseudomonadati</taxon>
        <taxon>Pseudomonadota</taxon>
        <taxon>Gammaproteobacteria</taxon>
        <taxon>Oceanospirillales</taxon>
        <taxon>Endozoicomonadaceae</taxon>
        <taxon>Kistimonas</taxon>
    </lineage>
</organism>
<evidence type="ECO:0000256" key="10">
    <source>
        <dbReference type="ARBA" id="ARBA00023136"/>
    </source>
</evidence>
<keyword evidence="11" id="KW-0739">Sodium transport</keyword>
<evidence type="ECO:0000313" key="15">
    <source>
        <dbReference type="EMBL" id="GAA4650476.1"/>
    </source>
</evidence>
<dbReference type="PANTHER" id="PTHR48086:SF3">
    <property type="entry name" value="SODIUM_PROLINE SYMPORTER"/>
    <property type="match status" value="1"/>
</dbReference>
<evidence type="ECO:0000256" key="5">
    <source>
        <dbReference type="ARBA" id="ARBA00022692"/>
    </source>
</evidence>
<dbReference type="InterPro" id="IPR050277">
    <property type="entry name" value="Sodium:Solute_Symporter"/>
</dbReference>
<evidence type="ECO:0000256" key="8">
    <source>
        <dbReference type="ARBA" id="ARBA00023053"/>
    </source>
</evidence>
<feature type="transmembrane region" description="Helical" evidence="14">
    <location>
        <begin position="192"/>
        <end position="209"/>
    </location>
</feature>
<dbReference type="EMBL" id="BAABFL010000398">
    <property type="protein sequence ID" value="GAA4650476.1"/>
    <property type="molecule type" value="Genomic_DNA"/>
</dbReference>
<keyword evidence="16" id="KW-1185">Reference proteome</keyword>
<comment type="subcellular location">
    <subcellularLocation>
        <location evidence="1">Cell membrane</location>
        <topology evidence="1">Multi-pass membrane protein</topology>
    </subcellularLocation>
</comment>
<feature type="transmembrane region" description="Helical" evidence="14">
    <location>
        <begin position="373"/>
        <end position="390"/>
    </location>
</feature>
<evidence type="ECO:0000256" key="3">
    <source>
        <dbReference type="ARBA" id="ARBA00022448"/>
    </source>
</evidence>
<keyword evidence="8" id="KW-0915">Sodium</keyword>
<gene>
    <name evidence="15" type="ORF">GCM10023116_27590</name>
</gene>
<feature type="transmembrane region" description="Helical" evidence="14">
    <location>
        <begin position="451"/>
        <end position="468"/>
    </location>
</feature>
<comment type="caution">
    <text evidence="15">The sequence shown here is derived from an EMBL/GenBank/DDBJ whole genome shotgun (WGS) entry which is preliminary data.</text>
</comment>
<keyword evidence="3" id="KW-0813">Transport</keyword>
<name>A0ABP8V3U6_9GAMM</name>
<reference evidence="16" key="1">
    <citation type="journal article" date="2019" name="Int. J. Syst. Evol. Microbiol.">
        <title>The Global Catalogue of Microorganisms (GCM) 10K type strain sequencing project: providing services to taxonomists for standard genome sequencing and annotation.</title>
        <authorList>
            <consortium name="The Broad Institute Genomics Platform"/>
            <consortium name="The Broad Institute Genome Sequencing Center for Infectious Disease"/>
            <person name="Wu L."/>
            <person name="Ma J."/>
        </authorList>
    </citation>
    <scope>NUCLEOTIDE SEQUENCE [LARGE SCALE GENOMIC DNA]</scope>
    <source>
        <strain evidence="16">JCM 17805</strain>
    </source>
</reference>
<dbReference type="RefSeq" id="WP_345196663.1">
    <property type="nucleotide sequence ID" value="NZ_BAABFL010000398.1"/>
</dbReference>
<accession>A0ABP8V3U6</accession>
<protein>
    <submittedName>
        <fullName evidence="15">Sodium:solute symporter family protein</fullName>
    </submittedName>
</protein>
<proteinExistence type="inferred from homology"/>
<comment type="catalytic activity">
    <reaction evidence="12">
        <text>L-proline(in) + Na(+)(in) = L-proline(out) + Na(+)(out)</text>
        <dbReference type="Rhea" id="RHEA:28967"/>
        <dbReference type="ChEBI" id="CHEBI:29101"/>
        <dbReference type="ChEBI" id="CHEBI:60039"/>
    </reaction>
</comment>
<evidence type="ECO:0000256" key="4">
    <source>
        <dbReference type="ARBA" id="ARBA00022475"/>
    </source>
</evidence>
<dbReference type="InterPro" id="IPR001734">
    <property type="entry name" value="Na/solute_symporter"/>
</dbReference>
<evidence type="ECO:0000256" key="14">
    <source>
        <dbReference type="SAM" id="Phobius"/>
    </source>
</evidence>
<keyword evidence="5 14" id="KW-0812">Transmembrane</keyword>
<feature type="transmembrane region" description="Helical" evidence="14">
    <location>
        <begin position="271"/>
        <end position="300"/>
    </location>
</feature>
<feature type="transmembrane region" description="Helical" evidence="14">
    <location>
        <begin position="327"/>
        <end position="352"/>
    </location>
</feature>
<dbReference type="Gene3D" id="1.20.1730.10">
    <property type="entry name" value="Sodium/glucose cotransporter"/>
    <property type="match status" value="1"/>
</dbReference>
<evidence type="ECO:0000256" key="11">
    <source>
        <dbReference type="ARBA" id="ARBA00023201"/>
    </source>
</evidence>
<dbReference type="InterPro" id="IPR038377">
    <property type="entry name" value="Na/Glc_symporter_sf"/>
</dbReference>
<dbReference type="PANTHER" id="PTHR48086">
    <property type="entry name" value="SODIUM/PROLINE SYMPORTER-RELATED"/>
    <property type="match status" value="1"/>
</dbReference>
<feature type="transmembrane region" description="Helical" evidence="14">
    <location>
        <begin position="161"/>
        <end position="180"/>
    </location>
</feature>
<evidence type="ECO:0000256" key="12">
    <source>
        <dbReference type="ARBA" id="ARBA00033708"/>
    </source>
</evidence>
<dbReference type="PROSITE" id="PS50283">
    <property type="entry name" value="NA_SOLUT_SYMP_3"/>
    <property type="match status" value="1"/>
</dbReference>
<evidence type="ECO:0000256" key="1">
    <source>
        <dbReference type="ARBA" id="ARBA00004651"/>
    </source>
</evidence>